<keyword evidence="6" id="KW-1133">Transmembrane helix</keyword>
<organism evidence="8 9">
    <name type="scientific">Chitinophaga dinghuensis</name>
    <dbReference type="NCBI Taxonomy" id="1539050"/>
    <lineage>
        <taxon>Bacteria</taxon>
        <taxon>Pseudomonadati</taxon>
        <taxon>Bacteroidota</taxon>
        <taxon>Chitinophagia</taxon>
        <taxon>Chitinophagales</taxon>
        <taxon>Chitinophagaceae</taxon>
        <taxon>Chitinophaga</taxon>
    </lineage>
</organism>
<gene>
    <name evidence="8" type="ORF">CLV59_109250</name>
</gene>
<keyword evidence="6" id="KW-0812">Transmembrane</keyword>
<keyword evidence="9" id="KW-1185">Reference proteome</keyword>
<dbReference type="GO" id="GO:0009055">
    <property type="term" value="F:electron transfer activity"/>
    <property type="evidence" value="ECO:0007669"/>
    <property type="project" value="InterPro"/>
</dbReference>
<proteinExistence type="predicted"/>
<keyword evidence="1 4" id="KW-0349">Heme</keyword>
<comment type="caution">
    <text evidence="8">The sequence shown here is derived from an EMBL/GenBank/DDBJ whole genome shotgun (WGS) entry which is preliminary data.</text>
</comment>
<evidence type="ECO:0000256" key="5">
    <source>
        <dbReference type="SAM" id="MobiDB-lite"/>
    </source>
</evidence>
<dbReference type="InterPro" id="IPR051459">
    <property type="entry name" value="Cytochrome_c-type_DH"/>
</dbReference>
<dbReference type="AlphaFoldDB" id="A0A327VPE1"/>
<feature type="domain" description="Cytochrome c" evidence="7">
    <location>
        <begin position="74"/>
        <end position="176"/>
    </location>
</feature>
<evidence type="ECO:0000256" key="3">
    <source>
        <dbReference type="ARBA" id="ARBA00023004"/>
    </source>
</evidence>
<keyword evidence="3 4" id="KW-0408">Iron</keyword>
<dbReference type="SUPFAM" id="SSF46626">
    <property type="entry name" value="Cytochrome c"/>
    <property type="match status" value="2"/>
</dbReference>
<feature type="region of interest" description="Disordered" evidence="5">
    <location>
        <begin position="288"/>
        <end position="335"/>
    </location>
</feature>
<dbReference type="PANTHER" id="PTHR35008">
    <property type="entry name" value="BLL4482 PROTEIN-RELATED"/>
    <property type="match status" value="1"/>
</dbReference>
<keyword evidence="2 4" id="KW-0479">Metal-binding</keyword>
<dbReference type="OrthoDB" id="9779283at2"/>
<keyword evidence="6" id="KW-0472">Membrane</keyword>
<accession>A0A327VPE1</accession>
<dbReference type="EMBL" id="QLMA01000009">
    <property type="protein sequence ID" value="RAJ75636.1"/>
    <property type="molecule type" value="Genomic_DNA"/>
</dbReference>
<evidence type="ECO:0000259" key="7">
    <source>
        <dbReference type="PROSITE" id="PS51007"/>
    </source>
</evidence>
<dbReference type="GO" id="GO:0020037">
    <property type="term" value="F:heme binding"/>
    <property type="evidence" value="ECO:0007669"/>
    <property type="project" value="InterPro"/>
</dbReference>
<name>A0A327VPE1_9BACT</name>
<evidence type="ECO:0000313" key="8">
    <source>
        <dbReference type="EMBL" id="RAJ75636.1"/>
    </source>
</evidence>
<dbReference type="InterPro" id="IPR009056">
    <property type="entry name" value="Cyt_c-like_dom"/>
</dbReference>
<evidence type="ECO:0000256" key="4">
    <source>
        <dbReference type="PROSITE-ProRule" id="PRU00433"/>
    </source>
</evidence>
<dbReference type="RefSeq" id="WP_111594788.1">
    <property type="nucleotide sequence ID" value="NZ_QLMA01000009.1"/>
</dbReference>
<dbReference type="InterPro" id="IPR036909">
    <property type="entry name" value="Cyt_c-like_dom_sf"/>
</dbReference>
<dbReference type="Pfam" id="PF00034">
    <property type="entry name" value="Cytochrom_C"/>
    <property type="match status" value="1"/>
</dbReference>
<evidence type="ECO:0000256" key="6">
    <source>
        <dbReference type="SAM" id="Phobius"/>
    </source>
</evidence>
<dbReference type="GO" id="GO:0046872">
    <property type="term" value="F:metal ion binding"/>
    <property type="evidence" value="ECO:0007669"/>
    <property type="project" value="UniProtKB-KW"/>
</dbReference>
<reference evidence="8 9" key="1">
    <citation type="submission" date="2018-06" db="EMBL/GenBank/DDBJ databases">
        <title>Genomic Encyclopedia of Archaeal and Bacterial Type Strains, Phase II (KMG-II): from individual species to whole genera.</title>
        <authorList>
            <person name="Goeker M."/>
        </authorList>
    </citation>
    <scope>NUCLEOTIDE SEQUENCE [LARGE SCALE GENOMIC DNA]</scope>
    <source>
        <strain evidence="8 9">DSM 29821</strain>
    </source>
</reference>
<feature type="compositionally biased region" description="Basic and acidic residues" evidence="5">
    <location>
        <begin position="295"/>
        <end position="310"/>
    </location>
</feature>
<feature type="domain" description="Cytochrome c" evidence="7">
    <location>
        <begin position="200"/>
        <end position="290"/>
    </location>
</feature>
<dbReference type="Proteomes" id="UP000249819">
    <property type="component" value="Unassembled WGS sequence"/>
</dbReference>
<dbReference type="Gene3D" id="1.10.760.10">
    <property type="entry name" value="Cytochrome c-like domain"/>
    <property type="match status" value="2"/>
</dbReference>
<protein>
    <submittedName>
        <fullName evidence="8">Thiosulfate dehydrogenase</fullName>
    </submittedName>
</protein>
<evidence type="ECO:0000256" key="2">
    <source>
        <dbReference type="ARBA" id="ARBA00022723"/>
    </source>
</evidence>
<sequence length="335" mass="36939">MNTERDSKNFENDPIPRINRLVTYCIILSLMVLMLCGGIYWTYNHQRQIPNAEIKSADAAHVQNHLSDNSPEGELAAYGEQLITSTAALLGPDTKMKITGNKLACTNCHLQAGTKPFAAPYIGLTDKFPTYIGREDKIETLEERINGCFERSMNGSSISVESREMRAIVTYIKHISKGTILGDTLRGRGFTRIAHLPRAASPQQGQTVYIAKCASCHGKEGQGQPGDNPNGYTYPPLWGPHSYNDGAGMARLLTAAAFIKGNMPFGATAENPLLTDEEALDVAAYINSQPRPVKSNKEKDYPDLTKKPKDSPYPPYADQISQHQHQYGPYNFSAK</sequence>
<evidence type="ECO:0000313" key="9">
    <source>
        <dbReference type="Proteomes" id="UP000249819"/>
    </source>
</evidence>
<dbReference type="Pfam" id="PF21342">
    <property type="entry name" value="SoxA-TsdA_cyt-c"/>
    <property type="match status" value="1"/>
</dbReference>
<evidence type="ECO:0000256" key="1">
    <source>
        <dbReference type="ARBA" id="ARBA00022617"/>
    </source>
</evidence>
<dbReference type="PROSITE" id="PS51007">
    <property type="entry name" value="CYTC"/>
    <property type="match status" value="2"/>
</dbReference>
<dbReference type="PANTHER" id="PTHR35008:SF9">
    <property type="entry name" value="CYTOCHROME C DOMAIN-CONTAINING PROTEIN"/>
    <property type="match status" value="1"/>
</dbReference>
<feature type="transmembrane region" description="Helical" evidence="6">
    <location>
        <begin position="21"/>
        <end position="43"/>
    </location>
</feature>